<keyword evidence="2" id="KW-1185">Reference proteome</keyword>
<comment type="caution">
    <text evidence="1">The sequence shown here is derived from an EMBL/GenBank/DDBJ whole genome shotgun (WGS) entry which is preliminary data.</text>
</comment>
<organism evidence="1 2">
    <name type="scientific">Streptomyces endophyticus</name>
    <dbReference type="NCBI Taxonomy" id="714166"/>
    <lineage>
        <taxon>Bacteria</taxon>
        <taxon>Bacillati</taxon>
        <taxon>Actinomycetota</taxon>
        <taxon>Actinomycetes</taxon>
        <taxon>Kitasatosporales</taxon>
        <taxon>Streptomycetaceae</taxon>
        <taxon>Streptomyces</taxon>
    </lineage>
</organism>
<evidence type="ECO:0000313" key="1">
    <source>
        <dbReference type="EMBL" id="MEB8342571.1"/>
    </source>
</evidence>
<proteinExistence type="predicted"/>
<evidence type="ECO:0000313" key="2">
    <source>
        <dbReference type="Proteomes" id="UP001354931"/>
    </source>
</evidence>
<reference evidence="1 2" key="1">
    <citation type="submission" date="2022-10" db="EMBL/GenBank/DDBJ databases">
        <authorList>
            <person name="Xie J."/>
            <person name="Shen N."/>
        </authorList>
    </citation>
    <scope>NUCLEOTIDE SEQUENCE [LARGE SCALE GENOMIC DNA]</scope>
    <source>
        <strain evidence="1 2">YIM65594</strain>
    </source>
</reference>
<sequence length="147" mass="16333">MRLLAEQCLDAEVMFYGLWMQDVGASFDDEPMSDAPFASSAGARVVVHSAGHTHSADFRAEVWDEEPPPAPGSWEETVQTRIDAPAGRLRLWTYAAASREDILLGRPGLTWGVRVQVRGRNEVRALAQLGVPEGVEHYLAQFWPLCR</sequence>
<dbReference type="Proteomes" id="UP001354931">
    <property type="component" value="Unassembled WGS sequence"/>
</dbReference>
<dbReference type="EMBL" id="JAOZYC010000166">
    <property type="protein sequence ID" value="MEB8342571.1"/>
    <property type="molecule type" value="Genomic_DNA"/>
</dbReference>
<gene>
    <name evidence="1" type="ORF">OKJ99_34260</name>
</gene>
<name>A0ABU6FI94_9ACTN</name>
<dbReference type="RefSeq" id="WP_326022108.1">
    <property type="nucleotide sequence ID" value="NZ_JAOZYC010000166.1"/>
</dbReference>
<protein>
    <submittedName>
        <fullName evidence="1">Uncharacterized protein</fullName>
    </submittedName>
</protein>
<accession>A0ABU6FI94</accession>